<protein>
    <submittedName>
        <fullName evidence="2">Uncharacterized protein</fullName>
    </submittedName>
</protein>
<organism evidence="2">
    <name type="scientific">Trypanosoma vivax (strain Y486)</name>
    <dbReference type="NCBI Taxonomy" id="1055687"/>
    <lineage>
        <taxon>Eukaryota</taxon>
        <taxon>Discoba</taxon>
        <taxon>Euglenozoa</taxon>
        <taxon>Kinetoplastea</taxon>
        <taxon>Metakinetoplastina</taxon>
        <taxon>Trypanosomatida</taxon>
        <taxon>Trypanosomatidae</taxon>
        <taxon>Trypanosoma</taxon>
        <taxon>Duttonella</taxon>
    </lineage>
</organism>
<dbReference type="VEuPathDB" id="TriTrypDB:TvY486_1006300"/>
<name>G0U6S6_TRYVY</name>
<dbReference type="EMBL" id="HE573026">
    <property type="protein sequence ID" value="CCC51581.1"/>
    <property type="molecule type" value="Genomic_DNA"/>
</dbReference>
<sequence length="334" mass="35920">MSVPKTPQFIGVLCVDVNDVLNAQACMKVKRRDNVTYYKNSYLICDPILTARSEHSARSRASSPSNSASRGMGGRSPRSKSSPPRERKSPARIADKGEGASNEKGGKDEQSPVTPDSYRALHDVKLSSRIESSKDIKLLHPTSGCNNISSSIRSYTPSLLAVTASPLGSAECVPNNNPSCSPTPINDAAPPQLFVKSLLPSRDDRASSASTCRSHRPTSASSCISKRAERTISCELSKLHRYVAKLNNDAFDDMPPEEDIVPLGVFEGPISAIYARSVAPFSSKENLVLRTMLAGTLSKVGTGLHGSCHSYRALSLPLSLAQNLTSTMQMIWGL</sequence>
<feature type="compositionally biased region" description="Basic and acidic residues" evidence="1">
    <location>
        <begin position="83"/>
        <end position="98"/>
    </location>
</feature>
<feature type="region of interest" description="Disordered" evidence="1">
    <location>
        <begin position="53"/>
        <end position="118"/>
    </location>
</feature>
<evidence type="ECO:0000313" key="2">
    <source>
        <dbReference type="EMBL" id="CCC51581.1"/>
    </source>
</evidence>
<feature type="compositionally biased region" description="Low complexity" evidence="1">
    <location>
        <begin position="59"/>
        <end position="82"/>
    </location>
</feature>
<evidence type="ECO:0000256" key="1">
    <source>
        <dbReference type="SAM" id="MobiDB-lite"/>
    </source>
</evidence>
<accession>G0U6S6</accession>
<gene>
    <name evidence="2" type="ORF">TVY486_1006300</name>
</gene>
<dbReference type="AlphaFoldDB" id="G0U6S6"/>
<proteinExistence type="predicted"/>
<reference evidence="2" key="1">
    <citation type="journal article" date="2012" name="Proc. Natl. Acad. Sci. U.S.A.">
        <title>Antigenic diversity is generated by distinct evolutionary mechanisms in African trypanosome species.</title>
        <authorList>
            <person name="Jackson A.P."/>
            <person name="Berry A."/>
            <person name="Aslett M."/>
            <person name="Allison H.C."/>
            <person name="Burton P."/>
            <person name="Vavrova-Anderson J."/>
            <person name="Brown R."/>
            <person name="Browne H."/>
            <person name="Corton N."/>
            <person name="Hauser H."/>
            <person name="Gamble J."/>
            <person name="Gilderthorp R."/>
            <person name="Marcello L."/>
            <person name="McQuillan J."/>
            <person name="Otto T.D."/>
            <person name="Quail M.A."/>
            <person name="Sanders M.J."/>
            <person name="van Tonder A."/>
            <person name="Ginger M.L."/>
            <person name="Field M.C."/>
            <person name="Barry J.D."/>
            <person name="Hertz-Fowler C."/>
            <person name="Berriman M."/>
        </authorList>
    </citation>
    <scope>NUCLEOTIDE SEQUENCE</scope>
    <source>
        <strain evidence="2">Y486</strain>
    </source>
</reference>